<protein>
    <submittedName>
        <fullName evidence="2">Uncharacterized protein</fullName>
    </submittedName>
</protein>
<name>A0A9N9WPP8_9DIPT</name>
<sequence length="239" mass="28195">MYYSDQIQHMRITYVNTPPVNYVHFSIPLTNSTPIRYEHRDEVELELQEKRRVNAAKREELAKETQELRQMCRDMTLEWQKMASEREEIDRECKLMNSERLKINLQLHAKHEEWKSERMKIAQERKEFALERKKMEIERVQFALERGEMARKRKAVNITVPGSIQVFCANEQPVQKRIKVVKSQGGSNVEKSLIHAPVLIKQVNNYTLNFNAPVKLQPVAPKRRAAIKANKKLAMINED</sequence>
<accession>A0A9N9WPP8</accession>
<keyword evidence="3" id="KW-1185">Reference proteome</keyword>
<evidence type="ECO:0000313" key="3">
    <source>
        <dbReference type="Proteomes" id="UP001153620"/>
    </source>
</evidence>
<evidence type="ECO:0000313" key="2">
    <source>
        <dbReference type="EMBL" id="CAG9801395.1"/>
    </source>
</evidence>
<proteinExistence type="predicted"/>
<reference evidence="2" key="2">
    <citation type="submission" date="2022-10" db="EMBL/GenBank/DDBJ databases">
        <authorList>
            <consortium name="ENA_rothamsted_submissions"/>
            <consortium name="culmorum"/>
            <person name="King R."/>
        </authorList>
    </citation>
    <scope>NUCLEOTIDE SEQUENCE</scope>
</reference>
<reference evidence="2" key="1">
    <citation type="submission" date="2022-01" db="EMBL/GenBank/DDBJ databases">
        <authorList>
            <person name="King R."/>
        </authorList>
    </citation>
    <scope>NUCLEOTIDE SEQUENCE</scope>
</reference>
<gene>
    <name evidence="2" type="ORF">CHIRRI_LOCUS4322</name>
</gene>
<dbReference type="EMBL" id="OU895877">
    <property type="protein sequence ID" value="CAG9801395.1"/>
    <property type="molecule type" value="Genomic_DNA"/>
</dbReference>
<feature type="coiled-coil region" evidence="1">
    <location>
        <begin position="40"/>
        <end position="78"/>
    </location>
</feature>
<keyword evidence="1" id="KW-0175">Coiled coil</keyword>
<dbReference type="Proteomes" id="UP001153620">
    <property type="component" value="Chromosome 1"/>
</dbReference>
<dbReference type="AlphaFoldDB" id="A0A9N9WPP8"/>
<evidence type="ECO:0000256" key="1">
    <source>
        <dbReference type="SAM" id="Coils"/>
    </source>
</evidence>
<organism evidence="2 3">
    <name type="scientific">Chironomus riparius</name>
    <dbReference type="NCBI Taxonomy" id="315576"/>
    <lineage>
        <taxon>Eukaryota</taxon>
        <taxon>Metazoa</taxon>
        <taxon>Ecdysozoa</taxon>
        <taxon>Arthropoda</taxon>
        <taxon>Hexapoda</taxon>
        <taxon>Insecta</taxon>
        <taxon>Pterygota</taxon>
        <taxon>Neoptera</taxon>
        <taxon>Endopterygota</taxon>
        <taxon>Diptera</taxon>
        <taxon>Nematocera</taxon>
        <taxon>Chironomoidea</taxon>
        <taxon>Chironomidae</taxon>
        <taxon>Chironominae</taxon>
        <taxon>Chironomus</taxon>
    </lineage>
</organism>